<dbReference type="InterPro" id="IPR037479">
    <property type="entry name" value="Tauto_MSAD"/>
</dbReference>
<sequence>MPLIRIDLTEGRSDKEIKNIMDTVQDCSVEAFSVPIRDRYQIVTEHKPGRMILLDTGLGFERSEEAIVIQVFTSP</sequence>
<reference evidence="1 2" key="1">
    <citation type="journal article" date="2018" name="Nat. Biotechnol.">
        <title>A standardized bacterial taxonomy based on genome phylogeny substantially revises the tree of life.</title>
        <authorList>
            <person name="Parks D.H."/>
            <person name="Chuvochina M."/>
            <person name="Waite D.W."/>
            <person name="Rinke C."/>
            <person name="Skarshewski A."/>
            <person name="Chaumeil P.A."/>
            <person name="Hugenholtz P."/>
        </authorList>
    </citation>
    <scope>NUCLEOTIDE SEQUENCE [LARGE SCALE GENOMIC DNA]</scope>
    <source>
        <strain evidence="1">UBA9359</strain>
    </source>
</reference>
<dbReference type="Proteomes" id="UP000264330">
    <property type="component" value="Unassembled WGS sequence"/>
</dbReference>
<name>A0A3D5J3T0_9FLAO</name>
<dbReference type="Pfam" id="PF14552">
    <property type="entry name" value="Tautomerase_2"/>
    <property type="match status" value="1"/>
</dbReference>
<evidence type="ECO:0000313" key="1">
    <source>
        <dbReference type="EMBL" id="HCV82761.1"/>
    </source>
</evidence>
<dbReference type="PANTHER" id="PTHR38460:SF1">
    <property type="entry name" value="TAUTOMERASE YOLI-RELATED"/>
    <property type="match status" value="1"/>
</dbReference>
<feature type="non-terminal residue" evidence="1">
    <location>
        <position position="75"/>
    </location>
</feature>
<dbReference type="Gene3D" id="3.30.429.10">
    <property type="entry name" value="Macrophage Migration Inhibitory Factor"/>
    <property type="match status" value="1"/>
</dbReference>
<dbReference type="InterPro" id="IPR014347">
    <property type="entry name" value="Tautomerase/MIF_sf"/>
</dbReference>
<comment type="caution">
    <text evidence="1">The sequence shown here is derived from an EMBL/GenBank/DDBJ whole genome shotgun (WGS) entry which is preliminary data.</text>
</comment>
<accession>A0A3D5J3T0</accession>
<gene>
    <name evidence="1" type="ORF">DGQ38_17115</name>
</gene>
<dbReference type="AlphaFoldDB" id="A0A3D5J3T0"/>
<evidence type="ECO:0000313" key="2">
    <source>
        <dbReference type="Proteomes" id="UP000264330"/>
    </source>
</evidence>
<dbReference type="SUPFAM" id="SSF55331">
    <property type="entry name" value="Tautomerase/MIF"/>
    <property type="match status" value="1"/>
</dbReference>
<protein>
    <submittedName>
        <fullName evidence="1">Tautomerase family protein</fullName>
    </submittedName>
</protein>
<dbReference type="PANTHER" id="PTHR38460">
    <property type="entry name" value="TAUTOMERASE YOLI-RELATED"/>
    <property type="match status" value="1"/>
</dbReference>
<dbReference type="EMBL" id="DPMF01000393">
    <property type="protein sequence ID" value="HCV82761.1"/>
    <property type="molecule type" value="Genomic_DNA"/>
</dbReference>
<organism evidence="1 2">
    <name type="scientific">Zunongwangia profunda</name>
    <dbReference type="NCBI Taxonomy" id="398743"/>
    <lineage>
        <taxon>Bacteria</taxon>
        <taxon>Pseudomonadati</taxon>
        <taxon>Bacteroidota</taxon>
        <taxon>Flavobacteriia</taxon>
        <taxon>Flavobacteriales</taxon>
        <taxon>Flavobacteriaceae</taxon>
        <taxon>Zunongwangia</taxon>
    </lineage>
</organism>
<proteinExistence type="predicted"/>